<comment type="caution">
    <text evidence="1">The sequence shown here is derived from an EMBL/GenBank/DDBJ whole genome shotgun (WGS) entry which is preliminary data.</text>
</comment>
<evidence type="ECO:0000313" key="1">
    <source>
        <dbReference type="EMBL" id="TDF73555.1"/>
    </source>
</evidence>
<dbReference type="EMBL" id="SMOG01000005">
    <property type="protein sequence ID" value="TDF73555.1"/>
    <property type="molecule type" value="Genomic_DNA"/>
</dbReference>
<sequence>MSNYFMETHHHEWILTNKLGGYALGTGNLINQRKYHGLLIASDKDFQRYHLVAGMEEKVEWRGQTLYLDSNNYSNCIYPEGFLCLVKPWLRPYPIFLYSALPHQNDILILKELMMDEDSNTILVKYTNLGHHKLHLTLLPKYTMTPHHELNAPGSLDREVFDTEFNNIDDKCSFNVVRPSNGLRVFGWMDKGEVDYKRLTYYNVFYPWEVMSGYAGIGDQIAFFELNFSLAIGESRFLLFSDQPIKNPEKLINSIEKRYAALPKPKDYPTVPDKDDTLISKLDFEDNFLFSYEDYLKILEFALRDFISNNDIVSGYPFYGPWGRDTMIVLNTLLHMPNYLDLVEKILNKYKNQMQDGLIPNMLKESGRNTNYDTVDATLWYVILLWKLGKYKQDIAFWKKSIRVIEEVLDYILTNTKYPFFIREDGLIELKEEFAHATWMDVRIDGRAVTPRNGAPVEINALWYNAICCYASMCEEYTKLSGISYPPQENVIKLKDMVYESFQKFWINGYLADRLLGDEPVEEIRPNAVIALSLPWQLIDKEKMEQVWQVAYNELYTPYGLRTLNPKNFRFRKKYYGTQRERDLAFHNGSVWAWLLGAFCGLYLKIHRDTMSDQELAEKLGEFISTFRYSFMRGHIATIAEVWDGDHPHFPKGAPAKAISVAALYNIESYIATLKGIITPLQKKPVTRKKTLQRKRK</sequence>
<protein>
    <submittedName>
        <fullName evidence="1">Uncharacterized protein</fullName>
    </submittedName>
</protein>
<name>A0AC61QJV5_9BACT</name>
<proteinExistence type="predicted"/>
<dbReference type="Proteomes" id="UP000294588">
    <property type="component" value="Unassembled WGS sequence"/>
</dbReference>
<gene>
    <name evidence="1" type="ORF">E0946_03100</name>
</gene>
<evidence type="ECO:0000313" key="2">
    <source>
        <dbReference type="Proteomes" id="UP000294588"/>
    </source>
</evidence>
<keyword evidence="2" id="KW-1185">Reference proteome</keyword>
<organism evidence="1 2">
    <name type="scientific">Candidatus Syntrophosphaera thermopropionivorans</name>
    <dbReference type="NCBI Taxonomy" id="2593015"/>
    <lineage>
        <taxon>Bacteria</taxon>
        <taxon>Pseudomonadati</taxon>
        <taxon>Candidatus Cloacimonadota</taxon>
        <taxon>Candidatus Cloacimonadia</taxon>
        <taxon>Candidatus Cloacimonadales</taxon>
        <taxon>Candidatus Cloacimonadaceae</taxon>
        <taxon>Candidatus Syntrophosphaera</taxon>
    </lineage>
</organism>
<accession>A0AC61QJV5</accession>
<reference evidence="1" key="1">
    <citation type="submission" date="2019-03" db="EMBL/GenBank/DDBJ databases">
        <title>Candidatus Syntrophosphaera thermopropionivorans: a novel player in syntrophic propionate oxidation during anaerobic digestion.</title>
        <authorList>
            <person name="Dyksma S."/>
        </authorList>
    </citation>
    <scope>NUCLEOTIDE SEQUENCE</scope>
    <source>
        <strain evidence="1">W5</strain>
    </source>
</reference>